<feature type="domain" description="Major facilitator superfamily (MFS) profile" evidence="4">
    <location>
        <begin position="14"/>
        <end position="413"/>
    </location>
</feature>
<dbReference type="InterPro" id="IPR050327">
    <property type="entry name" value="Proton-linked_MCT"/>
</dbReference>
<reference evidence="5" key="2">
    <citation type="submission" date="2014-02" db="EMBL/GenBank/DDBJ databases">
        <title>Complete DNA sequence of /Kuraishia capsulata/ illustrates novel genomic features among budding yeasts (/Saccharomycotina/).</title>
        <authorList>
            <person name="Morales L."/>
            <person name="Noel B."/>
            <person name="Porcel B."/>
            <person name="Marcet-Houben M."/>
            <person name="Hullo M-F."/>
            <person name="Sacerdot C."/>
            <person name="Tekaia F."/>
            <person name="Leh-Louis V."/>
            <person name="Despons L."/>
            <person name="Khanna V."/>
            <person name="Aury J-M."/>
            <person name="Barbe V."/>
            <person name="Couloux A."/>
            <person name="Labadie K."/>
            <person name="Pelletier E."/>
            <person name="Souciet J-L."/>
            <person name="Boekhout T."/>
            <person name="Gabaldon T."/>
            <person name="Wincker P."/>
            <person name="Dujon B."/>
        </authorList>
    </citation>
    <scope>NUCLEOTIDE SEQUENCE</scope>
    <source>
        <strain evidence="5">CBS 1993</strain>
    </source>
</reference>
<proteinExistence type="inferred from homology"/>
<dbReference type="SUPFAM" id="SSF103473">
    <property type="entry name" value="MFS general substrate transporter"/>
    <property type="match status" value="1"/>
</dbReference>
<keyword evidence="3" id="KW-0812">Transmembrane</keyword>
<dbReference type="InterPro" id="IPR011701">
    <property type="entry name" value="MFS"/>
</dbReference>
<evidence type="ECO:0000313" key="5">
    <source>
        <dbReference type="EMBL" id="CDK27150.1"/>
    </source>
</evidence>
<feature type="transmembrane region" description="Helical" evidence="3">
    <location>
        <begin position="314"/>
        <end position="340"/>
    </location>
</feature>
<sequence>MEVDTAEFPEGGMGWLVLAAAWCAMAGSWGMVNSFGVYQAYYQTDLYPHEDAFKISVIGALQCFCIYEFSIPTVYLLHHLNARITITLGVLIQTFSLMMMSITNNIWQLFLVQGLLFGLGNGIVYLTAITIIMQWFKRRRALAVGIAASGSSIGGVIWPIAVKKLIAEVGIDWANRILGFIYIPMGAVMILFLKPRLSLRAEKKATLLPFNFEVLKDIKFVFLVAGFTITNFGLMPGLFFNDLYGQRLSNKTGHTLVEPQYYVSILNAMSMVGRIMPGFLADKFGRLNLLIPFALLSGIFPLVLWLPSSSSNNLFMSFVVLWGLSSGAMISLFPTLVPQLFGIKDNQSRTSLFFAIGGIGTLFGPIICGAFVPLAADSQGDIDGFDKVSIFIGVMFLAGTAMLVGLRVWSSRSLKKII</sequence>
<feature type="transmembrane region" description="Helical" evidence="3">
    <location>
        <begin position="173"/>
        <end position="193"/>
    </location>
</feature>
<keyword evidence="6" id="KW-1185">Reference proteome</keyword>
<comment type="similarity">
    <text evidence="2">Belongs to the major facilitator superfamily. Monocarboxylate porter (TC 2.A.1.13) family.</text>
</comment>
<feature type="transmembrane region" description="Helical" evidence="3">
    <location>
        <begin position="52"/>
        <end position="77"/>
    </location>
</feature>
<protein>
    <recommendedName>
        <fullName evidence="4">Major facilitator superfamily (MFS) profile domain-containing protein</fullName>
    </recommendedName>
</protein>
<dbReference type="OrthoDB" id="410267at2759"/>
<dbReference type="EMBL" id="HG793128">
    <property type="protein sequence ID" value="CDK27150.1"/>
    <property type="molecule type" value="Genomic_DNA"/>
</dbReference>
<feature type="transmembrane region" description="Helical" evidence="3">
    <location>
        <begin position="12"/>
        <end position="32"/>
    </location>
</feature>
<feature type="transmembrane region" description="Helical" evidence="3">
    <location>
        <begin position="109"/>
        <end position="129"/>
    </location>
</feature>
<dbReference type="InterPro" id="IPR020846">
    <property type="entry name" value="MFS_dom"/>
</dbReference>
<feature type="transmembrane region" description="Helical" evidence="3">
    <location>
        <begin position="84"/>
        <end position="103"/>
    </location>
</feature>
<dbReference type="InterPro" id="IPR036259">
    <property type="entry name" value="MFS_trans_sf"/>
</dbReference>
<comment type="subcellular location">
    <subcellularLocation>
        <location evidence="1">Membrane</location>
        <topology evidence="1">Multi-pass membrane protein</topology>
    </subcellularLocation>
</comment>
<dbReference type="GeneID" id="34520534"/>
<dbReference type="PANTHER" id="PTHR11360">
    <property type="entry name" value="MONOCARBOXYLATE TRANSPORTER"/>
    <property type="match status" value="1"/>
</dbReference>
<evidence type="ECO:0000256" key="1">
    <source>
        <dbReference type="ARBA" id="ARBA00004141"/>
    </source>
</evidence>
<feature type="transmembrane region" description="Helical" evidence="3">
    <location>
        <begin position="220"/>
        <end position="240"/>
    </location>
</feature>
<evidence type="ECO:0000256" key="2">
    <source>
        <dbReference type="ARBA" id="ARBA00006727"/>
    </source>
</evidence>
<dbReference type="GO" id="GO:0022857">
    <property type="term" value="F:transmembrane transporter activity"/>
    <property type="evidence" value="ECO:0007669"/>
    <property type="project" value="InterPro"/>
</dbReference>
<dbReference type="PANTHER" id="PTHR11360:SF319">
    <property type="entry name" value="MAJOR FACILITATOR SUPERFAMILY (MFS) PROFILE DOMAIN-CONTAINING PROTEIN"/>
    <property type="match status" value="1"/>
</dbReference>
<dbReference type="PROSITE" id="PS50850">
    <property type="entry name" value="MFS"/>
    <property type="match status" value="1"/>
</dbReference>
<dbReference type="Pfam" id="PF07690">
    <property type="entry name" value="MFS_1"/>
    <property type="match status" value="1"/>
</dbReference>
<feature type="transmembrane region" description="Helical" evidence="3">
    <location>
        <begin position="141"/>
        <end position="161"/>
    </location>
</feature>
<reference evidence="5" key="1">
    <citation type="submission" date="2013-12" db="EMBL/GenBank/DDBJ databases">
        <authorList>
            <person name="Genoscope - CEA"/>
        </authorList>
    </citation>
    <scope>NUCLEOTIDE SEQUENCE</scope>
    <source>
        <strain evidence="5">CBS 1993</strain>
    </source>
</reference>
<evidence type="ECO:0000259" key="4">
    <source>
        <dbReference type="PROSITE" id="PS50850"/>
    </source>
</evidence>
<evidence type="ECO:0000313" key="6">
    <source>
        <dbReference type="Proteomes" id="UP000019384"/>
    </source>
</evidence>
<feature type="transmembrane region" description="Helical" evidence="3">
    <location>
        <begin position="287"/>
        <end position="308"/>
    </location>
</feature>
<dbReference type="Proteomes" id="UP000019384">
    <property type="component" value="Unassembled WGS sequence"/>
</dbReference>
<dbReference type="GO" id="GO:0016020">
    <property type="term" value="C:membrane"/>
    <property type="evidence" value="ECO:0007669"/>
    <property type="project" value="UniProtKB-SubCell"/>
</dbReference>
<name>W6MWB4_9ASCO</name>
<dbReference type="AlphaFoldDB" id="W6MWB4"/>
<feature type="transmembrane region" description="Helical" evidence="3">
    <location>
        <begin position="260"/>
        <end position="280"/>
    </location>
</feature>
<feature type="transmembrane region" description="Helical" evidence="3">
    <location>
        <begin position="352"/>
        <end position="376"/>
    </location>
</feature>
<dbReference type="Gene3D" id="1.20.1250.20">
    <property type="entry name" value="MFS general substrate transporter like domains"/>
    <property type="match status" value="2"/>
</dbReference>
<evidence type="ECO:0000256" key="3">
    <source>
        <dbReference type="SAM" id="Phobius"/>
    </source>
</evidence>
<organism evidence="5 6">
    <name type="scientific">Kuraishia capsulata CBS 1993</name>
    <dbReference type="NCBI Taxonomy" id="1382522"/>
    <lineage>
        <taxon>Eukaryota</taxon>
        <taxon>Fungi</taxon>
        <taxon>Dikarya</taxon>
        <taxon>Ascomycota</taxon>
        <taxon>Saccharomycotina</taxon>
        <taxon>Pichiomycetes</taxon>
        <taxon>Pichiales</taxon>
        <taxon>Pichiaceae</taxon>
        <taxon>Kuraishia</taxon>
    </lineage>
</organism>
<dbReference type="HOGENOM" id="CLU_001265_1_2_1"/>
<accession>W6MWB4</accession>
<keyword evidence="3" id="KW-1133">Transmembrane helix</keyword>
<keyword evidence="3" id="KW-0472">Membrane</keyword>
<feature type="transmembrane region" description="Helical" evidence="3">
    <location>
        <begin position="388"/>
        <end position="409"/>
    </location>
</feature>
<gene>
    <name evidence="5" type="ORF">KUCA_T00003127001</name>
</gene>
<dbReference type="RefSeq" id="XP_022459146.1">
    <property type="nucleotide sequence ID" value="XM_022601511.1"/>
</dbReference>